<evidence type="ECO:0000259" key="6">
    <source>
        <dbReference type="PROSITE" id="PS50850"/>
    </source>
</evidence>
<dbReference type="InterPro" id="IPR010658">
    <property type="entry name" value="Nodulin-like"/>
</dbReference>
<dbReference type="Pfam" id="PF07690">
    <property type="entry name" value="MFS_1"/>
    <property type="match status" value="1"/>
</dbReference>
<dbReference type="PROSITE" id="PS50850">
    <property type="entry name" value="MFS"/>
    <property type="match status" value="1"/>
</dbReference>
<dbReference type="GO" id="GO:0022857">
    <property type="term" value="F:transmembrane transporter activity"/>
    <property type="evidence" value="ECO:0007669"/>
    <property type="project" value="InterPro"/>
</dbReference>
<dbReference type="Gene3D" id="1.20.1250.20">
    <property type="entry name" value="MFS general substrate transporter like domains"/>
    <property type="match status" value="2"/>
</dbReference>
<dbReference type="Proteomes" id="UP000009022">
    <property type="component" value="Unassembled WGS sequence"/>
</dbReference>
<dbReference type="InterPro" id="IPR036259">
    <property type="entry name" value="MFS_trans_sf"/>
</dbReference>
<comment type="subcellular location">
    <subcellularLocation>
        <location evidence="1">Membrane</location>
        <topology evidence="1">Multi-pass membrane protein</topology>
    </subcellularLocation>
</comment>
<feature type="transmembrane region" description="Helical" evidence="5">
    <location>
        <begin position="146"/>
        <end position="168"/>
    </location>
</feature>
<reference evidence="7 8" key="1">
    <citation type="journal article" date="2008" name="Nature">
        <title>The Trichoplax genome and the nature of placozoans.</title>
        <authorList>
            <person name="Srivastava M."/>
            <person name="Begovic E."/>
            <person name="Chapman J."/>
            <person name="Putnam N.H."/>
            <person name="Hellsten U."/>
            <person name="Kawashima T."/>
            <person name="Kuo A."/>
            <person name="Mitros T."/>
            <person name="Salamov A."/>
            <person name="Carpenter M.L."/>
            <person name="Signorovitch A.Y."/>
            <person name="Moreno M.A."/>
            <person name="Kamm K."/>
            <person name="Grimwood J."/>
            <person name="Schmutz J."/>
            <person name="Shapiro H."/>
            <person name="Grigoriev I.V."/>
            <person name="Buss L.W."/>
            <person name="Schierwater B."/>
            <person name="Dellaporta S.L."/>
            <person name="Rokhsar D.S."/>
        </authorList>
    </citation>
    <scope>NUCLEOTIDE SEQUENCE [LARGE SCALE GENOMIC DNA]</scope>
    <source>
        <strain evidence="7 8">Grell-BS-1999</strain>
    </source>
</reference>
<feature type="transmembrane region" description="Helical" evidence="5">
    <location>
        <begin position="12"/>
        <end position="35"/>
    </location>
</feature>
<dbReference type="GO" id="GO:0016020">
    <property type="term" value="C:membrane"/>
    <property type="evidence" value="ECO:0000318"/>
    <property type="project" value="GO_Central"/>
</dbReference>
<dbReference type="AlphaFoldDB" id="B3S6U8"/>
<dbReference type="SUPFAM" id="SSF103473">
    <property type="entry name" value="MFS general substrate transporter"/>
    <property type="match status" value="1"/>
</dbReference>
<keyword evidence="3 5" id="KW-1133">Transmembrane helix</keyword>
<evidence type="ECO:0000256" key="4">
    <source>
        <dbReference type="ARBA" id="ARBA00023136"/>
    </source>
</evidence>
<sequence>MDLSRIRYDRVMIRRTTAFIVALMGMAISGTLYAFSAFEPAFKKTFGYDQSEVETISAMGNVGTCIGFPVGIFFNRYGPKWTAFLGLIVYSSGYMLMWMSVLLKDYFSTAYGWQCLFYFIVGQGSTITYMACLMTTINNYPLRLRGTVVGCVDAMYGGSAAIFAAIYAGSFVNGHDNGDEEKQNLKGFFLMCAIVIVIVNILAIIFLKLLPPDEEILSVNVCTQDSVSTKSNDSCFEPDKDTDDAILGDMGGFSILINLDFQYIFWIANIGGGVGLTYMNNVSSILESFHLGKDNGFLSTLTPVASCVARIIAGYVSDRLIHRVPRATILLFWLILLAVMQFISMFFLGSYAVLVLNSIVIGASFGSIWCLTPTMISELFGTRNFGWNWGWMMLSTATGTIVYQRVFAAIYQFYIRPGDGLTCYGLKCYRWTFMMAAVTAVYSIILTIRLIQRINDAIKRKKSRRGSVGCRNITDSNKHQPDA</sequence>
<evidence type="ECO:0000313" key="8">
    <source>
        <dbReference type="Proteomes" id="UP000009022"/>
    </source>
</evidence>
<gene>
    <name evidence="7" type="ORF">TRIADDRAFT_59935</name>
</gene>
<feature type="domain" description="Major facilitator superfamily (MFS) profile" evidence="6">
    <location>
        <begin position="1"/>
        <end position="455"/>
    </location>
</feature>
<feature type="transmembrane region" description="Helical" evidence="5">
    <location>
        <begin position="188"/>
        <end position="210"/>
    </location>
</feature>
<keyword evidence="8" id="KW-1185">Reference proteome</keyword>
<evidence type="ECO:0000256" key="3">
    <source>
        <dbReference type="ARBA" id="ARBA00022989"/>
    </source>
</evidence>
<evidence type="ECO:0000313" key="7">
    <source>
        <dbReference type="EMBL" id="EDV21821.1"/>
    </source>
</evidence>
<accession>B3S6U8</accession>
<feature type="transmembrane region" description="Helical" evidence="5">
    <location>
        <begin position="329"/>
        <end position="348"/>
    </location>
</feature>
<dbReference type="PhylomeDB" id="B3S6U8"/>
<dbReference type="KEGG" id="tad:TRIADDRAFT_59935"/>
<dbReference type="OrthoDB" id="6089360at2759"/>
<dbReference type="RefSeq" id="XP_002115969.1">
    <property type="nucleotide sequence ID" value="XM_002115933.1"/>
</dbReference>
<evidence type="ECO:0000256" key="2">
    <source>
        <dbReference type="ARBA" id="ARBA00022692"/>
    </source>
</evidence>
<feature type="transmembrane region" description="Helical" evidence="5">
    <location>
        <begin position="263"/>
        <end position="280"/>
    </location>
</feature>
<feature type="transmembrane region" description="Helical" evidence="5">
    <location>
        <begin position="354"/>
        <end position="376"/>
    </location>
</feature>
<feature type="transmembrane region" description="Helical" evidence="5">
    <location>
        <begin position="431"/>
        <end position="451"/>
    </location>
</feature>
<proteinExistence type="predicted"/>
<keyword evidence="4 5" id="KW-0472">Membrane</keyword>
<dbReference type="OMA" id="PDGLGCY"/>
<name>B3S6U8_TRIAD</name>
<feature type="transmembrane region" description="Helical" evidence="5">
    <location>
        <begin position="81"/>
        <end position="99"/>
    </location>
</feature>
<dbReference type="InterPro" id="IPR011701">
    <property type="entry name" value="MFS"/>
</dbReference>
<dbReference type="InterPro" id="IPR020846">
    <property type="entry name" value="MFS_dom"/>
</dbReference>
<dbReference type="PANTHER" id="PTHR21576">
    <property type="entry name" value="UNCHARACTERIZED NODULIN-LIKE PROTEIN"/>
    <property type="match status" value="1"/>
</dbReference>
<dbReference type="EMBL" id="DS985252">
    <property type="protein sequence ID" value="EDV21821.1"/>
    <property type="molecule type" value="Genomic_DNA"/>
</dbReference>
<dbReference type="PANTHER" id="PTHR21576:SF158">
    <property type="entry name" value="RIBOSOMAL RNA-PROCESSING PROTEIN 12-LIKE CONSERVED DOMAIN-CONTAINING PROTEIN"/>
    <property type="match status" value="1"/>
</dbReference>
<feature type="transmembrane region" description="Helical" evidence="5">
    <location>
        <begin position="388"/>
        <end position="411"/>
    </location>
</feature>
<dbReference type="CTD" id="6757182"/>
<dbReference type="eggNOG" id="ENOG502RWDV">
    <property type="taxonomic scope" value="Eukaryota"/>
</dbReference>
<dbReference type="GeneID" id="6757182"/>
<dbReference type="HOGENOM" id="CLU_012596_2_0_1"/>
<dbReference type="Pfam" id="PF06813">
    <property type="entry name" value="Nodulin-like"/>
    <property type="match status" value="1"/>
</dbReference>
<keyword evidence="2 5" id="KW-0812">Transmembrane</keyword>
<organism evidence="7 8">
    <name type="scientific">Trichoplax adhaerens</name>
    <name type="common">Trichoplax reptans</name>
    <dbReference type="NCBI Taxonomy" id="10228"/>
    <lineage>
        <taxon>Eukaryota</taxon>
        <taxon>Metazoa</taxon>
        <taxon>Placozoa</taxon>
        <taxon>Uniplacotomia</taxon>
        <taxon>Trichoplacea</taxon>
        <taxon>Trichoplacidae</taxon>
        <taxon>Trichoplax</taxon>
    </lineage>
</organism>
<protein>
    <recommendedName>
        <fullName evidence="6">Major facilitator superfamily (MFS) profile domain-containing protein</fullName>
    </recommendedName>
</protein>
<dbReference type="InParanoid" id="B3S6U8"/>
<feature type="transmembrane region" description="Helical" evidence="5">
    <location>
        <begin position="111"/>
        <end position="134"/>
    </location>
</feature>
<evidence type="ECO:0000256" key="1">
    <source>
        <dbReference type="ARBA" id="ARBA00004141"/>
    </source>
</evidence>
<evidence type="ECO:0000256" key="5">
    <source>
        <dbReference type="SAM" id="Phobius"/>
    </source>
</evidence>